<dbReference type="SUPFAM" id="SSF52161">
    <property type="entry name" value="Ribosomal protein L13"/>
    <property type="match status" value="1"/>
</dbReference>
<sequence length="122" mass="14051">MAEIKMHKIDATEQKLGRLAAQVAVLLRGKGKPAFLRYIDAGDEVQVFNIQNLKFTGKKLEQKIYYKHSGYPGGLRKRTLEEAFKKDPKNVLRQAVLGMLPKNRTRAKIIKRLKIYQGEIKR</sequence>
<dbReference type="NCBIfam" id="TIGR01066">
    <property type="entry name" value="rplM_bact"/>
    <property type="match status" value="1"/>
</dbReference>
<comment type="similarity">
    <text evidence="1 4 5">Belongs to the universal ribosomal protein uL13 family.</text>
</comment>
<proteinExistence type="inferred from homology"/>
<comment type="caution">
    <text evidence="7">The sequence shown here is derived from an EMBL/GenBank/DDBJ whole genome shotgun (WGS) entry which is preliminary data.</text>
</comment>
<evidence type="ECO:0000256" key="5">
    <source>
        <dbReference type="RuleBase" id="RU003877"/>
    </source>
</evidence>
<dbReference type="EMBL" id="PCVO01000048">
    <property type="protein sequence ID" value="PIQ75065.1"/>
    <property type="molecule type" value="Genomic_DNA"/>
</dbReference>
<dbReference type="GO" id="GO:0003729">
    <property type="term" value="F:mRNA binding"/>
    <property type="evidence" value="ECO:0007669"/>
    <property type="project" value="TreeGrafter"/>
</dbReference>
<dbReference type="InterPro" id="IPR005822">
    <property type="entry name" value="Ribosomal_uL13"/>
</dbReference>
<reference evidence="7 8" key="1">
    <citation type="submission" date="2017-09" db="EMBL/GenBank/DDBJ databases">
        <title>Depth-based differentiation of microbial function through sediment-hosted aquifers and enrichment of novel symbionts in the deep terrestrial subsurface.</title>
        <authorList>
            <person name="Probst A.J."/>
            <person name="Ladd B."/>
            <person name="Jarett J.K."/>
            <person name="Geller-Mcgrath D.E."/>
            <person name="Sieber C.M."/>
            <person name="Emerson J.B."/>
            <person name="Anantharaman K."/>
            <person name="Thomas B.C."/>
            <person name="Malmstrom R."/>
            <person name="Stieglmeier M."/>
            <person name="Klingl A."/>
            <person name="Woyke T."/>
            <person name="Ryan C.M."/>
            <person name="Banfield J.F."/>
        </authorList>
    </citation>
    <scope>NUCLEOTIDE SEQUENCE [LARGE SCALE GENOMIC DNA]</scope>
    <source>
        <strain evidence="7">CG11_big_fil_rev_8_21_14_0_20_40_15</strain>
    </source>
</reference>
<evidence type="ECO:0000256" key="6">
    <source>
        <dbReference type="RuleBase" id="RU003878"/>
    </source>
</evidence>
<organism evidence="7 8">
    <name type="scientific">Candidatus Portnoybacteria bacterium CG11_big_fil_rev_8_21_14_0_20_40_15</name>
    <dbReference type="NCBI Taxonomy" id="1974817"/>
    <lineage>
        <taxon>Bacteria</taxon>
        <taxon>Candidatus Portnoyibacteriota</taxon>
    </lineage>
</organism>
<dbReference type="GO" id="GO:1990904">
    <property type="term" value="C:ribonucleoprotein complex"/>
    <property type="evidence" value="ECO:0007669"/>
    <property type="project" value="UniProtKB-KW"/>
</dbReference>
<dbReference type="GO" id="GO:0006412">
    <property type="term" value="P:translation"/>
    <property type="evidence" value="ECO:0007669"/>
    <property type="project" value="UniProtKB-UniRule"/>
</dbReference>
<dbReference type="Proteomes" id="UP000229317">
    <property type="component" value="Unassembled WGS sequence"/>
</dbReference>
<dbReference type="InterPro" id="IPR005823">
    <property type="entry name" value="Ribosomal_uL13_bac-type"/>
</dbReference>
<evidence type="ECO:0000256" key="1">
    <source>
        <dbReference type="ARBA" id="ARBA00006227"/>
    </source>
</evidence>
<dbReference type="GO" id="GO:0017148">
    <property type="term" value="P:negative regulation of translation"/>
    <property type="evidence" value="ECO:0007669"/>
    <property type="project" value="TreeGrafter"/>
</dbReference>
<dbReference type="Pfam" id="PF00572">
    <property type="entry name" value="Ribosomal_L13"/>
    <property type="match status" value="1"/>
</dbReference>
<dbReference type="InterPro" id="IPR023563">
    <property type="entry name" value="Ribosomal_uL13_CS"/>
</dbReference>
<dbReference type="PANTHER" id="PTHR11545">
    <property type="entry name" value="RIBOSOMAL PROTEIN L13"/>
    <property type="match status" value="1"/>
</dbReference>
<dbReference type="Gene3D" id="3.90.1180.10">
    <property type="entry name" value="Ribosomal protein L13"/>
    <property type="match status" value="1"/>
</dbReference>
<evidence type="ECO:0000256" key="4">
    <source>
        <dbReference type="HAMAP-Rule" id="MF_01366"/>
    </source>
</evidence>
<dbReference type="AlphaFoldDB" id="A0A2H0KUU5"/>
<comment type="subunit">
    <text evidence="4">Part of the 50S ribosomal subunit.</text>
</comment>
<dbReference type="PANTHER" id="PTHR11545:SF2">
    <property type="entry name" value="LARGE RIBOSOMAL SUBUNIT PROTEIN UL13M"/>
    <property type="match status" value="1"/>
</dbReference>
<dbReference type="PIRSF" id="PIRSF002181">
    <property type="entry name" value="Ribosomal_L13"/>
    <property type="match status" value="1"/>
</dbReference>
<evidence type="ECO:0000256" key="2">
    <source>
        <dbReference type="ARBA" id="ARBA00022980"/>
    </source>
</evidence>
<name>A0A2H0KUU5_9BACT</name>
<keyword evidence="2 4" id="KW-0689">Ribosomal protein</keyword>
<dbReference type="PROSITE" id="PS00783">
    <property type="entry name" value="RIBOSOMAL_L13"/>
    <property type="match status" value="1"/>
</dbReference>
<evidence type="ECO:0000313" key="7">
    <source>
        <dbReference type="EMBL" id="PIQ75065.1"/>
    </source>
</evidence>
<evidence type="ECO:0000313" key="8">
    <source>
        <dbReference type="Proteomes" id="UP000229317"/>
    </source>
</evidence>
<dbReference type="InterPro" id="IPR036899">
    <property type="entry name" value="Ribosomal_uL13_sf"/>
</dbReference>
<dbReference type="GO" id="GO:0003735">
    <property type="term" value="F:structural constituent of ribosome"/>
    <property type="evidence" value="ECO:0007669"/>
    <property type="project" value="InterPro"/>
</dbReference>
<accession>A0A2H0KUU5</accession>
<comment type="function">
    <text evidence="4 6">This protein is one of the early assembly proteins of the 50S ribosomal subunit, although it is not seen to bind rRNA by itself. It is important during the early stages of 50S assembly.</text>
</comment>
<keyword evidence="3 4" id="KW-0687">Ribonucleoprotein</keyword>
<gene>
    <name evidence="4 6" type="primary">rplM</name>
    <name evidence="7" type="ORF">COV84_03155</name>
</gene>
<dbReference type="GO" id="GO:0005840">
    <property type="term" value="C:ribosome"/>
    <property type="evidence" value="ECO:0007669"/>
    <property type="project" value="UniProtKB-KW"/>
</dbReference>
<protein>
    <recommendedName>
        <fullName evidence="4">Large ribosomal subunit protein uL13</fullName>
    </recommendedName>
</protein>
<dbReference type="CDD" id="cd00392">
    <property type="entry name" value="Ribosomal_L13"/>
    <property type="match status" value="1"/>
</dbReference>
<evidence type="ECO:0000256" key="3">
    <source>
        <dbReference type="ARBA" id="ARBA00023274"/>
    </source>
</evidence>
<dbReference type="HAMAP" id="MF_01366">
    <property type="entry name" value="Ribosomal_uL13"/>
    <property type="match status" value="1"/>
</dbReference>